<reference evidence="1 2" key="1">
    <citation type="submission" date="2013-08" db="EMBL/GenBank/DDBJ databases">
        <title>Genome sequencing of Cellulomonas bogoriensis 69B4.</title>
        <authorList>
            <person name="Chen F."/>
            <person name="Li Y."/>
            <person name="Wang G."/>
        </authorList>
    </citation>
    <scope>NUCLEOTIDE SEQUENCE [LARGE SCALE GENOMIC DNA]</scope>
    <source>
        <strain evidence="1 2">69B4</strain>
    </source>
</reference>
<dbReference type="Gene3D" id="1.10.1370.40">
    <property type="match status" value="1"/>
</dbReference>
<accession>A0A0A0BZ98</accession>
<dbReference type="GO" id="GO:0006508">
    <property type="term" value="P:proteolysis"/>
    <property type="evidence" value="ECO:0007669"/>
    <property type="project" value="InterPro"/>
</dbReference>
<dbReference type="PANTHER" id="PTHR43660">
    <property type="entry name" value="DIPEPTIDYL CARBOXYPEPTIDASE"/>
    <property type="match status" value="1"/>
</dbReference>
<dbReference type="GO" id="GO:0004222">
    <property type="term" value="F:metalloendopeptidase activity"/>
    <property type="evidence" value="ECO:0007669"/>
    <property type="project" value="InterPro"/>
</dbReference>
<name>A0A0A0BZ98_9CELL</name>
<organism evidence="1 2">
    <name type="scientific">Cellulomonas bogoriensis 69B4 = DSM 16987</name>
    <dbReference type="NCBI Taxonomy" id="1386082"/>
    <lineage>
        <taxon>Bacteria</taxon>
        <taxon>Bacillati</taxon>
        <taxon>Actinomycetota</taxon>
        <taxon>Actinomycetes</taxon>
        <taxon>Micrococcales</taxon>
        <taxon>Cellulomonadaceae</taxon>
        <taxon>Cellulomonas</taxon>
    </lineage>
</organism>
<dbReference type="InterPro" id="IPR024077">
    <property type="entry name" value="Neurolysin/TOP_dom2"/>
</dbReference>
<feature type="non-terminal residue" evidence="1">
    <location>
        <position position="287"/>
    </location>
</feature>
<dbReference type="Gene3D" id="1.10.1370.10">
    <property type="entry name" value="Neurolysin, domain 3"/>
    <property type="match status" value="1"/>
</dbReference>
<dbReference type="EMBL" id="AXCZ01000055">
    <property type="protein sequence ID" value="KGM13245.1"/>
    <property type="molecule type" value="Genomic_DNA"/>
</dbReference>
<protein>
    <submittedName>
        <fullName evidence="1">Peptidase M3</fullName>
    </submittedName>
</protein>
<proteinExistence type="predicted"/>
<dbReference type="Proteomes" id="UP000054314">
    <property type="component" value="Unassembled WGS sequence"/>
</dbReference>
<evidence type="ECO:0000313" key="2">
    <source>
        <dbReference type="Proteomes" id="UP000054314"/>
    </source>
</evidence>
<dbReference type="SUPFAM" id="SSF55486">
    <property type="entry name" value="Metalloproteases ('zincins'), catalytic domain"/>
    <property type="match status" value="1"/>
</dbReference>
<comment type="caution">
    <text evidence="1">The sequence shown here is derived from an EMBL/GenBank/DDBJ whole genome shotgun (WGS) entry which is preliminary data.</text>
</comment>
<dbReference type="PANTHER" id="PTHR43660:SF1">
    <property type="entry name" value="DIPEPTIDYL CARBOXYPEPTIDASE"/>
    <property type="match status" value="1"/>
</dbReference>
<evidence type="ECO:0000313" key="1">
    <source>
        <dbReference type="EMBL" id="KGM13245.1"/>
    </source>
</evidence>
<dbReference type="InterPro" id="IPR045090">
    <property type="entry name" value="Pept_M3A_M3B"/>
</dbReference>
<dbReference type="AlphaFoldDB" id="A0A0A0BZ98"/>
<gene>
    <name evidence="1" type="ORF">N869_15410</name>
</gene>
<sequence length="287" mass="31096">MTPTAPVQLDEDNPFAAPSTLPYGLPDFAAIRVEHLMPAFLAGMAAERAEVEAVVTDPAPPTEDNTLLALERAGALLNRVSVVFFTLTGAHTSPELDDLDEQVAPLLAEHHDAITLDRRLHDRLEALHRSVQDGEQDLAPDAAWLLRTLRQDMRRAGVAADPGTQAAVRDLNTRIAALESRFSRLLLAGTNAAAVHLTDVGELDGLDPDAVDSAARAAADRGREGYLLELSLPSDQPLLAHLRRRDVRRRVHEASTGRGTTGEVDARPVVVEIARLRAERARLLGDE</sequence>
<keyword evidence="2" id="KW-1185">Reference proteome</keyword>